<keyword evidence="3" id="KW-0949">S-adenosyl-L-methionine</keyword>
<keyword evidence="2" id="KW-0808">Transferase</keyword>
<dbReference type="Pfam" id="PF01728">
    <property type="entry name" value="FtsJ"/>
    <property type="match status" value="1"/>
</dbReference>
<keyword evidence="1 5" id="KW-0489">Methyltransferase</keyword>
<dbReference type="InterPro" id="IPR002877">
    <property type="entry name" value="RNA_MeTrfase_FtsJ_dom"/>
</dbReference>
<dbReference type="RefSeq" id="XP_002174485.1">
    <property type="nucleotide sequence ID" value="XM_002174449.1"/>
</dbReference>
<dbReference type="JaponicusDB" id="SJAG_03332">
    <property type="gene designation" value="mrm202"/>
</dbReference>
<dbReference type="InterPro" id="IPR050082">
    <property type="entry name" value="RNA_methyltr_RlmE"/>
</dbReference>
<dbReference type="GO" id="GO:0001510">
    <property type="term" value="P:RNA methylation"/>
    <property type="evidence" value="ECO:0000318"/>
    <property type="project" value="GO_Central"/>
</dbReference>
<dbReference type="GO" id="GO:0008650">
    <property type="term" value="F:rRNA (uridine-2'-O-)-methyltransferase activity"/>
    <property type="evidence" value="ECO:0000318"/>
    <property type="project" value="GO_Central"/>
</dbReference>
<dbReference type="Proteomes" id="UP000001744">
    <property type="component" value="Unassembled WGS sequence"/>
</dbReference>
<dbReference type="InterPro" id="IPR029063">
    <property type="entry name" value="SAM-dependent_MTases_sf"/>
</dbReference>
<evidence type="ECO:0000259" key="4">
    <source>
        <dbReference type="Pfam" id="PF01728"/>
    </source>
</evidence>
<evidence type="ECO:0000256" key="2">
    <source>
        <dbReference type="ARBA" id="ARBA00022679"/>
    </source>
</evidence>
<accession>B6K3Y5</accession>
<dbReference type="VEuPathDB" id="FungiDB:SJAG_03332"/>
<dbReference type="OMA" id="MVQGFEF"/>
<evidence type="ECO:0000256" key="3">
    <source>
        <dbReference type="ARBA" id="ARBA00022691"/>
    </source>
</evidence>
<organism evidence="5 7">
    <name type="scientific">Schizosaccharomyces japonicus (strain yFS275 / FY16936)</name>
    <name type="common">Fission yeast</name>
    <dbReference type="NCBI Taxonomy" id="402676"/>
    <lineage>
        <taxon>Eukaryota</taxon>
        <taxon>Fungi</taxon>
        <taxon>Dikarya</taxon>
        <taxon>Ascomycota</taxon>
        <taxon>Taphrinomycotina</taxon>
        <taxon>Schizosaccharomycetes</taxon>
        <taxon>Schizosaccharomycetales</taxon>
        <taxon>Schizosaccharomycetaceae</taxon>
        <taxon>Schizosaccharomyces</taxon>
    </lineage>
</organism>
<dbReference type="eggNOG" id="KOG4589">
    <property type="taxonomic scope" value="Eukaryota"/>
</dbReference>
<dbReference type="OrthoDB" id="20105at2759"/>
<reference evidence="5 7" key="1">
    <citation type="journal article" date="2011" name="Science">
        <title>Comparative functional genomics of the fission yeasts.</title>
        <authorList>
            <person name="Rhind N."/>
            <person name="Chen Z."/>
            <person name="Yassour M."/>
            <person name="Thompson D.A."/>
            <person name="Haas B.J."/>
            <person name="Habib N."/>
            <person name="Wapinski I."/>
            <person name="Roy S."/>
            <person name="Lin M.F."/>
            <person name="Heiman D.I."/>
            <person name="Young S.K."/>
            <person name="Furuya K."/>
            <person name="Guo Y."/>
            <person name="Pidoux A."/>
            <person name="Chen H.M."/>
            <person name="Robbertse B."/>
            <person name="Goldberg J.M."/>
            <person name="Aoki K."/>
            <person name="Bayne E.H."/>
            <person name="Berlin A.M."/>
            <person name="Desjardins C.A."/>
            <person name="Dobbs E."/>
            <person name="Dukaj L."/>
            <person name="Fan L."/>
            <person name="FitzGerald M.G."/>
            <person name="French C."/>
            <person name="Gujja S."/>
            <person name="Hansen K."/>
            <person name="Keifenheim D."/>
            <person name="Levin J.Z."/>
            <person name="Mosher R.A."/>
            <person name="Mueller C.A."/>
            <person name="Pfiffner J."/>
            <person name="Priest M."/>
            <person name="Russ C."/>
            <person name="Smialowska A."/>
            <person name="Swoboda P."/>
            <person name="Sykes S.M."/>
            <person name="Vaughn M."/>
            <person name="Vengrova S."/>
            <person name="Yoder R."/>
            <person name="Zeng Q."/>
            <person name="Allshire R."/>
            <person name="Baulcombe D."/>
            <person name="Birren B.W."/>
            <person name="Brown W."/>
            <person name="Ekwall K."/>
            <person name="Kellis M."/>
            <person name="Leatherwood J."/>
            <person name="Levin H."/>
            <person name="Margalit H."/>
            <person name="Martienssen R."/>
            <person name="Nieduszynski C.A."/>
            <person name="Spatafora J.W."/>
            <person name="Friedman N."/>
            <person name="Dalgaard J.Z."/>
            <person name="Baumann P."/>
            <person name="Niki H."/>
            <person name="Regev A."/>
            <person name="Nusbaum C."/>
        </authorList>
    </citation>
    <scope>NUCLEOTIDE SEQUENCE [LARGE SCALE GENOMIC DNA]</scope>
    <source>
        <strain evidence="7">yFS275 / FY16936</strain>
    </source>
</reference>
<keyword evidence="7" id="KW-1185">Reference proteome</keyword>
<dbReference type="PANTHER" id="PTHR10920">
    <property type="entry name" value="RIBOSOMAL RNA METHYLTRANSFERASE"/>
    <property type="match status" value="1"/>
</dbReference>
<dbReference type="Gene3D" id="3.40.50.150">
    <property type="entry name" value="Vaccinia Virus protein VP39"/>
    <property type="match status" value="1"/>
</dbReference>
<dbReference type="EMBL" id="KE651167">
    <property type="protein sequence ID" value="EEB08192.1"/>
    <property type="molecule type" value="Genomic_DNA"/>
</dbReference>
<protein>
    <submittedName>
        <fullName evidence="5">SAM-dependent methyltransferase</fullName>
    </submittedName>
</protein>
<dbReference type="AlphaFoldDB" id="B6K3Y5"/>
<name>B6K3Y5_SCHJY</name>
<dbReference type="PANTHER" id="PTHR10920:SF29">
    <property type="entry name" value="RIBOSOMAL RNA METHYLTRANSFERASE PB17E12.10C-RELATED"/>
    <property type="match status" value="1"/>
</dbReference>
<evidence type="ECO:0000313" key="5">
    <source>
        <dbReference type="EMBL" id="EEB08192.1"/>
    </source>
</evidence>
<dbReference type="SUPFAM" id="SSF53335">
    <property type="entry name" value="S-adenosyl-L-methionine-dependent methyltransferases"/>
    <property type="match status" value="1"/>
</dbReference>
<dbReference type="GeneID" id="7052496"/>
<evidence type="ECO:0000313" key="7">
    <source>
        <dbReference type="Proteomes" id="UP000001744"/>
    </source>
</evidence>
<evidence type="ECO:0000256" key="1">
    <source>
        <dbReference type="ARBA" id="ARBA00022603"/>
    </source>
</evidence>
<proteinExistence type="predicted"/>
<sequence length="284" mass="32291">MRQVRWPTSVSIVRVFLRRFAHKTGSKGEASLKKLTTKSEREYSALIRQIQRKYNIFKPNQLVLDLGCAPGYWNRYAASHVKPFGRVIGLDVVPCHVDRNSSFLQGSFLSSGVQHELIRMAVRAQQLRDVKQVGSSKDYATILTELQHSEDMYTKLSYSDVQVDVVLSDLMAPLPRNAPFEPRFVRNAYKTMLLSKQLAVDSCKDSILLAHAALVLCFRSLKQSGIFVCKVLRGDETFAFRDNLLLTFETVHQVSCFRDPQARSQTVFICFGKREELPIGLINT</sequence>
<dbReference type="STRING" id="402676.B6K3Y5"/>
<dbReference type="GO" id="GO:0005739">
    <property type="term" value="C:mitochondrion"/>
    <property type="evidence" value="ECO:0000318"/>
    <property type="project" value="GO_Central"/>
</dbReference>
<dbReference type="CDD" id="cd02440">
    <property type="entry name" value="AdoMet_MTases"/>
    <property type="match status" value="1"/>
</dbReference>
<gene>
    <name evidence="6" type="primary">mrm202</name>
    <name evidence="5" type="ORF">SJAG_03332</name>
</gene>
<feature type="domain" description="Ribosomal RNA methyltransferase FtsJ" evidence="4">
    <location>
        <begin position="48"/>
        <end position="272"/>
    </location>
</feature>
<dbReference type="HOGENOM" id="CLU_921835_0_0_1"/>
<evidence type="ECO:0000313" key="6">
    <source>
        <dbReference type="JaponicusDB" id="SJAG_03332"/>
    </source>
</evidence>